<accession>A0ABN9TZV8</accession>
<keyword evidence="3" id="KW-1185">Reference proteome</keyword>
<organism evidence="2 3">
    <name type="scientific">Prorocentrum cordatum</name>
    <dbReference type="NCBI Taxonomy" id="2364126"/>
    <lineage>
        <taxon>Eukaryota</taxon>
        <taxon>Sar</taxon>
        <taxon>Alveolata</taxon>
        <taxon>Dinophyceae</taxon>
        <taxon>Prorocentrales</taxon>
        <taxon>Prorocentraceae</taxon>
        <taxon>Prorocentrum</taxon>
    </lineage>
</organism>
<protein>
    <submittedName>
        <fullName evidence="2">Uncharacterized protein</fullName>
    </submittedName>
</protein>
<evidence type="ECO:0000256" key="1">
    <source>
        <dbReference type="SAM" id="MobiDB-lite"/>
    </source>
</evidence>
<dbReference type="EMBL" id="CAUYUJ010015281">
    <property type="protein sequence ID" value="CAK0851925.1"/>
    <property type="molecule type" value="Genomic_DNA"/>
</dbReference>
<evidence type="ECO:0000313" key="2">
    <source>
        <dbReference type="EMBL" id="CAK0851925.1"/>
    </source>
</evidence>
<comment type="caution">
    <text evidence="2">The sequence shown here is derived from an EMBL/GenBank/DDBJ whole genome shotgun (WGS) entry which is preliminary data.</text>
</comment>
<sequence length="275" mass="29455">MAPRATAALITLAGATAALITLAGGALRAGGLQQSPPAHEPAAWRAAERPRGEATVMALAAYARSSDVSGFPLAFVNSLRGAGFAEKIIVGMWENTTDQTDFLRRAAVTPRYIRQAPCQLRYSEAPASGYVTRNVCTEDFPHLKLDNARWVYGLRWLEECPTCSDWVMYADFGDIPRGQNPFDLLPRADSVAPETVYLTEEMRPRTDGHGRLRGVSTSTWLVQPAVTKCFGQLPGLEITSAGSPCSTSPPPSAPAPACFAGSGGWPRSSRTSRTG</sequence>
<reference evidence="2" key="1">
    <citation type="submission" date="2023-10" db="EMBL/GenBank/DDBJ databases">
        <authorList>
            <person name="Chen Y."/>
            <person name="Shah S."/>
            <person name="Dougan E. K."/>
            <person name="Thang M."/>
            <person name="Chan C."/>
        </authorList>
    </citation>
    <scope>NUCLEOTIDE SEQUENCE [LARGE SCALE GENOMIC DNA]</scope>
</reference>
<proteinExistence type="predicted"/>
<gene>
    <name evidence="2" type="ORF">PCOR1329_LOCUS43919</name>
</gene>
<feature type="region of interest" description="Disordered" evidence="1">
    <location>
        <begin position="241"/>
        <end position="275"/>
    </location>
</feature>
<evidence type="ECO:0000313" key="3">
    <source>
        <dbReference type="Proteomes" id="UP001189429"/>
    </source>
</evidence>
<name>A0ABN9TZV8_9DINO</name>
<dbReference type="Proteomes" id="UP001189429">
    <property type="component" value="Unassembled WGS sequence"/>
</dbReference>